<dbReference type="AlphaFoldDB" id="D6RJ54"/>
<evidence type="ECO:0000313" key="3">
    <source>
        <dbReference type="MGI" id="MGI:107932"/>
    </source>
</evidence>
<dbReference type="HOGENOM" id="CLU_3159798_0_0_1"/>
<sequence length="48" mass="5008">MAAVLTFRRLLTLPRAARGFGVQVSPSGEKITHTGQVTAAPAMPGTQD</sequence>
<reference evidence="2 4" key="2">
    <citation type="journal article" date="2011" name="PLoS Biol.">
        <title>Modernizing reference genome assemblies.</title>
        <authorList>
            <person name="Church D.M."/>
            <person name="Schneider V.A."/>
            <person name="Graves T."/>
            <person name="Auger K."/>
            <person name="Cunningham F."/>
            <person name="Bouk N."/>
            <person name="Chen H.C."/>
            <person name="Agarwala R."/>
            <person name="McLaren W.M."/>
            <person name="Ritchie G.R."/>
            <person name="Albracht D."/>
            <person name="Kremitzki M."/>
            <person name="Rock S."/>
            <person name="Kotkiewicz H."/>
            <person name="Kremitzki C."/>
            <person name="Wollam A."/>
            <person name="Trani L."/>
            <person name="Fulton L."/>
            <person name="Fulton R."/>
            <person name="Matthews L."/>
            <person name="Whitehead S."/>
            <person name="Chow W."/>
            <person name="Torrance J."/>
            <person name="Dunn M."/>
            <person name="Harden G."/>
            <person name="Threadgold G."/>
            <person name="Wood J."/>
            <person name="Collins J."/>
            <person name="Heath P."/>
            <person name="Griffiths G."/>
            <person name="Pelan S."/>
            <person name="Grafham D."/>
            <person name="Eichler E.E."/>
            <person name="Weinstock G."/>
            <person name="Mardis E.R."/>
            <person name="Wilson R.K."/>
            <person name="Howe K."/>
            <person name="Flicek P."/>
            <person name="Hubbard T."/>
        </authorList>
    </citation>
    <scope>NUCLEOTIDE SEQUENCE [LARGE SCALE GENOMIC DNA]</scope>
    <source>
        <strain evidence="2 4">C57BL/6J</strain>
    </source>
</reference>
<reference evidence="2" key="3">
    <citation type="submission" date="2025-08" db="UniProtKB">
        <authorList>
            <consortium name="Ensembl"/>
        </authorList>
    </citation>
    <scope>IDENTIFICATION</scope>
    <source>
        <strain evidence="2">C57BL/6J</strain>
    </source>
</reference>
<dbReference type="Bgee" id="ENSMUSG00000021606">
    <property type="expression patterns" value="Expressed in right kidney and 122 other cell types or tissues"/>
</dbReference>
<organism evidence="2 4">
    <name type="scientific">Mus musculus</name>
    <name type="common">Mouse</name>
    <dbReference type="NCBI Taxonomy" id="10090"/>
    <lineage>
        <taxon>Eukaryota</taxon>
        <taxon>Metazoa</taxon>
        <taxon>Chordata</taxon>
        <taxon>Craniata</taxon>
        <taxon>Vertebrata</taxon>
        <taxon>Euteleostomi</taxon>
        <taxon>Mammalia</taxon>
        <taxon>Eutheria</taxon>
        <taxon>Euarchontoglires</taxon>
        <taxon>Glires</taxon>
        <taxon>Rodentia</taxon>
        <taxon>Myomorpha</taxon>
        <taxon>Muroidea</taxon>
        <taxon>Muridae</taxon>
        <taxon>Murinae</taxon>
        <taxon>Mus</taxon>
        <taxon>Mus</taxon>
    </lineage>
</organism>
<evidence type="ECO:0000256" key="1">
    <source>
        <dbReference type="SAM" id="MobiDB-lite"/>
    </source>
</evidence>
<evidence type="ECO:0000313" key="4">
    <source>
        <dbReference type="Proteomes" id="UP000000589"/>
    </source>
</evidence>
<reference evidence="2 4" key="1">
    <citation type="journal article" date="2009" name="PLoS Biol.">
        <title>Lineage-specific biology revealed by a finished genome assembly of the mouse.</title>
        <authorList>
            <consortium name="Mouse Genome Sequencing Consortium"/>
            <person name="Church D.M."/>
            <person name="Goodstadt L."/>
            <person name="Hillier L.W."/>
            <person name="Zody M.C."/>
            <person name="Goldstein S."/>
            <person name="She X."/>
            <person name="Bult C.J."/>
            <person name="Agarwala R."/>
            <person name="Cherry J.L."/>
            <person name="DiCuccio M."/>
            <person name="Hlavina W."/>
            <person name="Kapustin Y."/>
            <person name="Meric P."/>
            <person name="Maglott D."/>
            <person name="Birtle Z."/>
            <person name="Marques A.C."/>
            <person name="Graves T."/>
            <person name="Zhou S."/>
            <person name="Teague B."/>
            <person name="Potamousis K."/>
            <person name="Churas C."/>
            <person name="Place M."/>
            <person name="Herschleb J."/>
            <person name="Runnheim R."/>
            <person name="Forrest D."/>
            <person name="Amos-Landgraf J."/>
            <person name="Schwartz D.C."/>
            <person name="Cheng Z."/>
            <person name="Lindblad-Toh K."/>
            <person name="Eichler E.E."/>
            <person name="Ponting C.P."/>
        </authorList>
    </citation>
    <scope>NUCLEOTIDE SEQUENCE [LARGE SCALE GENOMIC DNA]</scope>
    <source>
        <strain evidence="2 4">C57BL/6J</strain>
    </source>
</reference>
<dbReference type="Ensembl" id="ENSMUST00000147407.2">
    <property type="protein sequence ID" value="ENSMUSP00000119457.2"/>
    <property type="gene ID" value="ENSMUSG00000021606.9"/>
</dbReference>
<dbReference type="ProteomicsDB" id="367538"/>
<dbReference type="Proteomes" id="UP000000589">
    <property type="component" value="Chromosome 13"/>
</dbReference>
<dbReference type="GeneTree" id="ENSGT00390000015775"/>
<accession>D6RJ54</accession>
<protein>
    <submittedName>
        <fullName evidence="2">NADH:ubiquinone oxidoreductase core subunit S6</fullName>
    </submittedName>
</protein>
<reference evidence="2" key="4">
    <citation type="submission" date="2025-09" db="UniProtKB">
        <authorList>
            <consortium name="Ensembl"/>
        </authorList>
    </citation>
    <scope>IDENTIFICATION</scope>
    <source>
        <strain evidence="2">C57BL/6J</strain>
    </source>
</reference>
<evidence type="ECO:0000313" key="2">
    <source>
        <dbReference type="Ensembl" id="ENSMUSP00000119457.2"/>
    </source>
</evidence>
<dbReference type="ExpressionAtlas" id="D6RJ54">
    <property type="expression patterns" value="baseline and differential"/>
</dbReference>
<feature type="region of interest" description="Disordered" evidence="1">
    <location>
        <begin position="25"/>
        <end position="48"/>
    </location>
</feature>
<proteinExistence type="predicted"/>
<dbReference type="Antibodypedia" id="22354">
    <property type="antibodies" value="215 antibodies from 32 providers"/>
</dbReference>
<dbReference type="AGR" id="MGI:107932"/>
<dbReference type="SMR" id="D6RJ54"/>
<gene>
    <name evidence="2 3" type="primary">Ndufs6</name>
</gene>
<keyword evidence="4" id="KW-1185">Reference proteome</keyword>
<dbReference type="VEuPathDB" id="HostDB:ENSMUSG00000021606"/>
<dbReference type="PeptideAtlas" id="D6RJ54"/>
<dbReference type="MGI" id="MGI:107932">
    <property type="gene designation" value="Ndufs6"/>
</dbReference>
<name>D6RJ54_MOUSE</name>